<reference evidence="2" key="1">
    <citation type="journal article" date="2019" name="Int. J. Syst. Evol. Microbiol.">
        <title>The Global Catalogue of Microorganisms (GCM) 10K type strain sequencing project: providing services to taxonomists for standard genome sequencing and annotation.</title>
        <authorList>
            <consortium name="The Broad Institute Genomics Platform"/>
            <consortium name="The Broad Institute Genome Sequencing Center for Infectious Disease"/>
            <person name="Wu L."/>
            <person name="Ma J."/>
        </authorList>
    </citation>
    <scope>NUCLEOTIDE SEQUENCE [LARGE SCALE GENOMIC DNA]</scope>
    <source>
        <strain evidence="2">JCM 15313</strain>
    </source>
</reference>
<organism evidence="1 2">
    <name type="scientific">Nocardiopsis rhodophaea</name>
    <dbReference type="NCBI Taxonomy" id="280238"/>
    <lineage>
        <taxon>Bacteria</taxon>
        <taxon>Bacillati</taxon>
        <taxon>Actinomycetota</taxon>
        <taxon>Actinomycetes</taxon>
        <taxon>Streptosporangiales</taxon>
        <taxon>Nocardiopsidaceae</taxon>
        <taxon>Nocardiopsis</taxon>
    </lineage>
</organism>
<keyword evidence="2" id="KW-1185">Reference proteome</keyword>
<gene>
    <name evidence="1" type="ORF">GCM10009799_41130</name>
</gene>
<evidence type="ECO:0000313" key="1">
    <source>
        <dbReference type="EMBL" id="GAA2009078.1"/>
    </source>
</evidence>
<accession>A0ABN2TGW7</accession>
<sequence>MGERWLTKPAPGAHVNTAQLGLQWPKHRKGDQELSIYADVNPNPCHTEEKSRGIQARRIANFELQKFDVSMVSHVAIQSAIHSYLQSFSTPKVMPNPENL</sequence>
<name>A0ABN2TGW7_9ACTN</name>
<dbReference type="EMBL" id="BAAAPC010000019">
    <property type="protein sequence ID" value="GAA2009078.1"/>
    <property type="molecule type" value="Genomic_DNA"/>
</dbReference>
<comment type="caution">
    <text evidence="1">The sequence shown here is derived from an EMBL/GenBank/DDBJ whole genome shotgun (WGS) entry which is preliminary data.</text>
</comment>
<evidence type="ECO:0000313" key="2">
    <source>
        <dbReference type="Proteomes" id="UP001501585"/>
    </source>
</evidence>
<proteinExistence type="predicted"/>
<protein>
    <submittedName>
        <fullName evidence="1">Uncharacterized protein</fullName>
    </submittedName>
</protein>
<dbReference type="Proteomes" id="UP001501585">
    <property type="component" value="Unassembled WGS sequence"/>
</dbReference>